<evidence type="ECO:0000256" key="8">
    <source>
        <dbReference type="SAM" id="Phobius"/>
    </source>
</evidence>
<comment type="similarity">
    <text evidence="2">Belongs to the CPA3 antiporters (TC 2.A.63) subunit F family.</text>
</comment>
<comment type="subcellular location">
    <subcellularLocation>
        <location evidence="1">Cell membrane</location>
        <topology evidence="1">Multi-pass membrane protein</topology>
    </subcellularLocation>
</comment>
<feature type="transmembrane region" description="Helical" evidence="8">
    <location>
        <begin position="59"/>
        <end position="78"/>
    </location>
</feature>
<evidence type="ECO:0000256" key="1">
    <source>
        <dbReference type="ARBA" id="ARBA00004651"/>
    </source>
</evidence>
<proteinExistence type="inferred from homology"/>
<evidence type="ECO:0000313" key="9">
    <source>
        <dbReference type="EMBL" id="AXC51257.1"/>
    </source>
</evidence>
<organism evidence="9 10">
    <name type="scientific">Paracoccus suum</name>
    <dbReference type="NCBI Taxonomy" id="2259340"/>
    <lineage>
        <taxon>Bacteria</taxon>
        <taxon>Pseudomonadati</taxon>
        <taxon>Pseudomonadota</taxon>
        <taxon>Alphaproteobacteria</taxon>
        <taxon>Rhodobacterales</taxon>
        <taxon>Paracoccaceae</taxon>
        <taxon>Paracoccus</taxon>
    </lineage>
</organism>
<gene>
    <name evidence="9" type="ORF">DRW48_12215</name>
</gene>
<feature type="transmembrane region" description="Helical" evidence="8">
    <location>
        <begin position="6"/>
        <end position="22"/>
    </location>
</feature>
<dbReference type="Proteomes" id="UP000252023">
    <property type="component" value="Chromosome"/>
</dbReference>
<dbReference type="PANTHER" id="PTHR34702">
    <property type="entry name" value="NA(+)/H(+) ANTIPORTER SUBUNIT F1"/>
    <property type="match status" value="1"/>
</dbReference>
<keyword evidence="7 8" id="KW-0472">Membrane</keyword>
<evidence type="ECO:0000256" key="7">
    <source>
        <dbReference type="ARBA" id="ARBA00023136"/>
    </source>
</evidence>
<keyword evidence="3" id="KW-0813">Transport</keyword>
<dbReference type="GO" id="GO:0015385">
    <property type="term" value="F:sodium:proton antiporter activity"/>
    <property type="evidence" value="ECO:0007669"/>
    <property type="project" value="TreeGrafter"/>
</dbReference>
<dbReference type="InterPro" id="IPR007208">
    <property type="entry name" value="MrpF/PhaF-like"/>
</dbReference>
<reference evidence="10" key="1">
    <citation type="submission" date="2018-07" db="EMBL/GenBank/DDBJ databases">
        <title>Genome sequencing of Paracoccus sp. SC2-6.</title>
        <authorList>
            <person name="Heo J."/>
            <person name="Kim S.-J."/>
            <person name="Kwon S.-W."/>
        </authorList>
    </citation>
    <scope>NUCLEOTIDE SEQUENCE [LARGE SCALE GENOMIC DNA]</scope>
    <source>
        <strain evidence="10">SC2-6</strain>
    </source>
</reference>
<keyword evidence="6 8" id="KW-1133">Transmembrane helix</keyword>
<dbReference type="PANTHER" id="PTHR34702:SF1">
    <property type="entry name" value="NA(+)_H(+) ANTIPORTER SUBUNIT F"/>
    <property type="match status" value="1"/>
</dbReference>
<dbReference type="KEGG" id="pars:DRW48_12215"/>
<accession>A0A344PPF2</accession>
<feature type="transmembrane region" description="Helical" evidence="8">
    <location>
        <begin position="34"/>
        <end position="53"/>
    </location>
</feature>
<dbReference type="RefSeq" id="WP_114077543.1">
    <property type="nucleotide sequence ID" value="NZ_CP030918.1"/>
</dbReference>
<evidence type="ECO:0000256" key="3">
    <source>
        <dbReference type="ARBA" id="ARBA00022448"/>
    </source>
</evidence>
<evidence type="ECO:0000313" key="10">
    <source>
        <dbReference type="Proteomes" id="UP000252023"/>
    </source>
</evidence>
<dbReference type="EMBL" id="CP030918">
    <property type="protein sequence ID" value="AXC51257.1"/>
    <property type="molecule type" value="Genomic_DNA"/>
</dbReference>
<dbReference type="OrthoDB" id="9800226at2"/>
<dbReference type="NCBIfam" id="NF004812">
    <property type="entry name" value="PRK06161.1"/>
    <property type="match status" value="1"/>
</dbReference>
<keyword evidence="4" id="KW-1003">Cell membrane</keyword>
<evidence type="ECO:0000256" key="2">
    <source>
        <dbReference type="ARBA" id="ARBA00009212"/>
    </source>
</evidence>
<evidence type="ECO:0000256" key="4">
    <source>
        <dbReference type="ARBA" id="ARBA00022475"/>
    </source>
</evidence>
<sequence>MLNAALYFATASFSLGLVFNAWRIMRAEGVPDRVLALDTMTVNAIALIVLAGIASGRGVLFEIALLFAMTGFVGTVAYSRFMLRGDLIE</sequence>
<protein>
    <submittedName>
        <fullName evidence="9">K+/H+ antiporter subunit F</fullName>
    </submittedName>
</protein>
<dbReference type="AlphaFoldDB" id="A0A344PPF2"/>
<name>A0A344PPF2_9RHOB</name>
<dbReference type="Pfam" id="PF04066">
    <property type="entry name" value="MrpF_PhaF"/>
    <property type="match status" value="1"/>
</dbReference>
<evidence type="ECO:0000256" key="5">
    <source>
        <dbReference type="ARBA" id="ARBA00022692"/>
    </source>
</evidence>
<keyword evidence="10" id="KW-1185">Reference proteome</keyword>
<dbReference type="GO" id="GO:0005886">
    <property type="term" value="C:plasma membrane"/>
    <property type="evidence" value="ECO:0007669"/>
    <property type="project" value="UniProtKB-SubCell"/>
</dbReference>
<evidence type="ECO:0000256" key="6">
    <source>
        <dbReference type="ARBA" id="ARBA00022989"/>
    </source>
</evidence>
<keyword evidence="5 8" id="KW-0812">Transmembrane</keyword>